<organism evidence="1 2">
    <name type="scientific">Leptosia nina</name>
    <dbReference type="NCBI Taxonomy" id="320188"/>
    <lineage>
        <taxon>Eukaryota</taxon>
        <taxon>Metazoa</taxon>
        <taxon>Ecdysozoa</taxon>
        <taxon>Arthropoda</taxon>
        <taxon>Hexapoda</taxon>
        <taxon>Insecta</taxon>
        <taxon>Pterygota</taxon>
        <taxon>Neoptera</taxon>
        <taxon>Endopterygota</taxon>
        <taxon>Lepidoptera</taxon>
        <taxon>Glossata</taxon>
        <taxon>Ditrysia</taxon>
        <taxon>Papilionoidea</taxon>
        <taxon>Pieridae</taxon>
        <taxon>Pierinae</taxon>
        <taxon>Leptosia</taxon>
    </lineage>
</organism>
<dbReference type="Proteomes" id="UP001497472">
    <property type="component" value="Unassembled WGS sequence"/>
</dbReference>
<evidence type="ECO:0000313" key="2">
    <source>
        <dbReference type="Proteomes" id="UP001497472"/>
    </source>
</evidence>
<protein>
    <submittedName>
        <fullName evidence="1">Uncharacterized protein</fullName>
    </submittedName>
</protein>
<proteinExistence type="predicted"/>
<accession>A0AAV1J5W1</accession>
<reference evidence="1 2" key="1">
    <citation type="submission" date="2023-11" db="EMBL/GenBank/DDBJ databases">
        <authorList>
            <person name="Okamura Y."/>
        </authorList>
    </citation>
    <scope>NUCLEOTIDE SEQUENCE [LARGE SCALE GENOMIC DNA]</scope>
</reference>
<evidence type="ECO:0000313" key="1">
    <source>
        <dbReference type="EMBL" id="CAK1543916.1"/>
    </source>
</evidence>
<sequence length="66" mass="7346">MTVLGGHRYPIARRTFGPCERERCALSQSVPSALPIPWRAVHRRRPEVLSGFRSAPDRIGAHPSAL</sequence>
<dbReference type="EMBL" id="CAVLEF010000005">
    <property type="protein sequence ID" value="CAK1543916.1"/>
    <property type="molecule type" value="Genomic_DNA"/>
</dbReference>
<comment type="caution">
    <text evidence="1">The sequence shown here is derived from an EMBL/GenBank/DDBJ whole genome shotgun (WGS) entry which is preliminary data.</text>
</comment>
<keyword evidence="2" id="KW-1185">Reference proteome</keyword>
<name>A0AAV1J5W1_9NEOP</name>
<dbReference type="AlphaFoldDB" id="A0AAV1J5W1"/>
<gene>
    <name evidence="1" type="ORF">LNINA_LOCUS3704</name>
</gene>